<dbReference type="InterPro" id="IPR036568">
    <property type="entry name" value="GGCT-like_sf"/>
</dbReference>
<evidence type="ECO:0000313" key="6">
    <source>
        <dbReference type="Proteomes" id="UP000276133"/>
    </source>
</evidence>
<protein>
    <recommendedName>
        <fullName evidence="3">Gamma-glutamylcyclotransferase family protein</fullName>
    </recommendedName>
</protein>
<feature type="domain" description="Gamma-glutamylcyclotransferase AIG2-like" evidence="4">
    <location>
        <begin position="14"/>
        <end position="125"/>
    </location>
</feature>
<dbReference type="OrthoDB" id="113620at2759"/>
<dbReference type="PANTHER" id="PTHR12510">
    <property type="entry name" value="TROPONIN C-AKIN-1 PROTEIN"/>
    <property type="match status" value="1"/>
</dbReference>
<dbReference type="InterPro" id="IPR013024">
    <property type="entry name" value="GGCT-like"/>
</dbReference>
<dbReference type="AlphaFoldDB" id="A0A3M7SWA3"/>
<dbReference type="InterPro" id="IPR009288">
    <property type="entry name" value="AIG2-like_dom"/>
</dbReference>
<keyword evidence="6" id="KW-1185">Reference proteome</keyword>
<name>A0A3M7SWA3_BRAPC</name>
<comment type="caution">
    <text evidence="5">The sequence shown here is derived from an EMBL/GenBank/DDBJ whole genome shotgun (WGS) entry which is preliminary data.</text>
</comment>
<evidence type="ECO:0000259" key="4">
    <source>
        <dbReference type="Pfam" id="PF06094"/>
    </source>
</evidence>
<dbReference type="InterPro" id="IPR039126">
    <property type="entry name" value="GGACT"/>
</dbReference>
<gene>
    <name evidence="5" type="ORF">BpHYR1_032920</name>
</gene>
<comment type="similarity">
    <text evidence="1 3">Belongs to the gamma-glutamylcyclotransferase family.</text>
</comment>
<proteinExistence type="inferred from homology"/>
<evidence type="ECO:0000256" key="2">
    <source>
        <dbReference type="PIRSR" id="PIRSR639126-1"/>
    </source>
</evidence>
<dbReference type="PANTHER" id="PTHR12510:SF4">
    <property type="entry name" value="GAMMA-GLUTAMYLAMINECYCLOTRANSFERASE"/>
    <property type="match status" value="1"/>
</dbReference>
<dbReference type="GO" id="GO:0005829">
    <property type="term" value="C:cytosol"/>
    <property type="evidence" value="ECO:0007669"/>
    <property type="project" value="TreeGrafter"/>
</dbReference>
<evidence type="ECO:0000313" key="5">
    <source>
        <dbReference type="EMBL" id="RNA39992.1"/>
    </source>
</evidence>
<accession>A0A3M7SWA3</accession>
<dbReference type="Pfam" id="PF06094">
    <property type="entry name" value="GGACT"/>
    <property type="match status" value="1"/>
</dbReference>
<evidence type="ECO:0000256" key="1">
    <source>
        <dbReference type="ARBA" id="ARBA00008861"/>
    </source>
</evidence>
<dbReference type="CDD" id="cd06661">
    <property type="entry name" value="GGCT_like"/>
    <property type="match status" value="1"/>
</dbReference>
<sequence length="166" mass="19327">MPSESNKKPLIKAFFYGTLKRNEPNHNQLKDLKVTFLSEAITVDKYPLIIASDYNIPFLLNKKGYGKHVHGELYLIDDEAKKFLDEFEGVHENLYSDMFIEVVDKKNNQVQRVCAYLLNNFKQDLLDENAVLFENYSSVNPFHKTYEKHKDTPENSACVYNAVKEI</sequence>
<dbReference type="EMBL" id="REGN01000688">
    <property type="protein sequence ID" value="RNA39992.1"/>
    <property type="molecule type" value="Genomic_DNA"/>
</dbReference>
<reference evidence="5 6" key="1">
    <citation type="journal article" date="2018" name="Sci. Rep.">
        <title>Genomic signatures of local adaptation to the degree of environmental predictability in rotifers.</title>
        <authorList>
            <person name="Franch-Gras L."/>
            <person name="Hahn C."/>
            <person name="Garcia-Roger E.M."/>
            <person name="Carmona M.J."/>
            <person name="Serra M."/>
            <person name="Gomez A."/>
        </authorList>
    </citation>
    <scope>NUCLEOTIDE SEQUENCE [LARGE SCALE GENOMIC DNA]</scope>
    <source>
        <strain evidence="5">HYR1</strain>
    </source>
</reference>
<organism evidence="5 6">
    <name type="scientific">Brachionus plicatilis</name>
    <name type="common">Marine rotifer</name>
    <name type="synonym">Brachionus muelleri</name>
    <dbReference type="NCBI Taxonomy" id="10195"/>
    <lineage>
        <taxon>Eukaryota</taxon>
        <taxon>Metazoa</taxon>
        <taxon>Spiralia</taxon>
        <taxon>Gnathifera</taxon>
        <taxon>Rotifera</taxon>
        <taxon>Eurotatoria</taxon>
        <taxon>Monogononta</taxon>
        <taxon>Pseudotrocha</taxon>
        <taxon>Ploima</taxon>
        <taxon>Brachionidae</taxon>
        <taxon>Brachionus</taxon>
    </lineage>
</organism>
<dbReference type="Gene3D" id="3.10.490.10">
    <property type="entry name" value="Gamma-glutamyl cyclotransferase-like"/>
    <property type="match status" value="1"/>
</dbReference>
<dbReference type="SUPFAM" id="SSF110857">
    <property type="entry name" value="Gamma-glutamyl cyclotransferase-like"/>
    <property type="match status" value="1"/>
</dbReference>
<feature type="active site" description="Proton acceptor" evidence="2">
    <location>
        <position position="88"/>
    </location>
</feature>
<evidence type="ECO:0000256" key="3">
    <source>
        <dbReference type="RuleBase" id="RU367036"/>
    </source>
</evidence>
<dbReference type="GO" id="GO:0061929">
    <property type="term" value="F:gamma-glutamylaminecyclotransferase activity"/>
    <property type="evidence" value="ECO:0007669"/>
    <property type="project" value="InterPro"/>
</dbReference>
<dbReference type="Proteomes" id="UP000276133">
    <property type="component" value="Unassembled WGS sequence"/>
</dbReference>
<dbReference type="STRING" id="10195.A0A3M7SWA3"/>